<name>A0A180G3E4_PUCT1</name>
<proteinExistence type="predicted"/>
<reference evidence="2" key="1">
    <citation type="submission" date="2009-11" db="EMBL/GenBank/DDBJ databases">
        <authorList>
            <consortium name="The Broad Institute Genome Sequencing Platform"/>
            <person name="Ward D."/>
            <person name="Feldgarden M."/>
            <person name="Earl A."/>
            <person name="Young S.K."/>
            <person name="Zeng Q."/>
            <person name="Koehrsen M."/>
            <person name="Alvarado L."/>
            <person name="Berlin A."/>
            <person name="Bochicchio J."/>
            <person name="Borenstein D."/>
            <person name="Chapman S.B."/>
            <person name="Chen Z."/>
            <person name="Engels R."/>
            <person name="Freedman E."/>
            <person name="Gellesch M."/>
            <person name="Goldberg J."/>
            <person name="Griggs A."/>
            <person name="Gujja S."/>
            <person name="Heilman E."/>
            <person name="Heiman D."/>
            <person name="Hepburn T."/>
            <person name="Howarth C."/>
            <person name="Jen D."/>
            <person name="Larson L."/>
            <person name="Lewis B."/>
            <person name="Mehta T."/>
            <person name="Park D."/>
            <person name="Pearson M."/>
            <person name="Roberts A."/>
            <person name="Saif S."/>
            <person name="Shea T."/>
            <person name="Shenoy N."/>
            <person name="Sisk P."/>
            <person name="Stolte C."/>
            <person name="Sykes S."/>
            <person name="Thomson T."/>
            <person name="Walk T."/>
            <person name="White J."/>
            <person name="Yandava C."/>
            <person name="Izard J."/>
            <person name="Baranova O.V."/>
            <person name="Blanton J.M."/>
            <person name="Tanner A.C."/>
            <person name="Dewhirst F.E."/>
            <person name="Haas B."/>
            <person name="Nusbaum C."/>
            <person name="Birren B."/>
        </authorList>
    </citation>
    <scope>NUCLEOTIDE SEQUENCE [LARGE SCALE GENOMIC DNA]</scope>
    <source>
        <strain evidence="2">1-1 BBBD Race 1</strain>
    </source>
</reference>
<feature type="compositionally biased region" description="Acidic residues" evidence="1">
    <location>
        <begin position="301"/>
        <end position="322"/>
    </location>
</feature>
<reference evidence="3 4" key="3">
    <citation type="journal article" date="2017" name="G3 (Bethesda)">
        <title>Comparative analysis highlights variable genome content of wheat rusts and divergence of the mating loci.</title>
        <authorList>
            <person name="Cuomo C.A."/>
            <person name="Bakkeren G."/>
            <person name="Khalil H.B."/>
            <person name="Panwar V."/>
            <person name="Joly D."/>
            <person name="Linning R."/>
            <person name="Sakthikumar S."/>
            <person name="Song X."/>
            <person name="Adiconis X."/>
            <person name="Fan L."/>
            <person name="Goldberg J.M."/>
            <person name="Levin J.Z."/>
            <person name="Young S."/>
            <person name="Zeng Q."/>
            <person name="Anikster Y."/>
            <person name="Bruce M."/>
            <person name="Wang M."/>
            <person name="Yin C."/>
            <person name="McCallum B."/>
            <person name="Szabo L.J."/>
            <person name="Hulbert S."/>
            <person name="Chen X."/>
            <person name="Fellers J.P."/>
        </authorList>
    </citation>
    <scope>NUCLEOTIDE SEQUENCE</scope>
    <source>
        <strain evidence="4">Isolate 1-1 / race 1 (BBBD)</strain>
        <strain evidence="3">isolate 1-1 / race 1 (BBBD)</strain>
    </source>
</reference>
<feature type="compositionally biased region" description="Low complexity" evidence="1">
    <location>
        <begin position="278"/>
        <end position="292"/>
    </location>
</feature>
<dbReference type="AlphaFoldDB" id="A0A180G3E4"/>
<accession>A0A180G3E4</accession>
<keyword evidence="4" id="KW-1185">Reference proteome</keyword>
<evidence type="ECO:0000313" key="4">
    <source>
        <dbReference type="Proteomes" id="UP000005240"/>
    </source>
</evidence>
<reference evidence="2" key="2">
    <citation type="submission" date="2016-05" db="EMBL/GenBank/DDBJ databases">
        <title>Comparative analysis highlights variable genome content of wheat rusts and divergence of the mating loci.</title>
        <authorList>
            <person name="Cuomo C.A."/>
            <person name="Bakkeren G."/>
            <person name="Szabo L."/>
            <person name="Khalil H."/>
            <person name="Joly D."/>
            <person name="Goldberg J."/>
            <person name="Young S."/>
            <person name="Zeng Q."/>
            <person name="Fellers J."/>
        </authorList>
    </citation>
    <scope>NUCLEOTIDE SEQUENCE [LARGE SCALE GENOMIC DNA]</scope>
    <source>
        <strain evidence="2">1-1 BBBD Race 1</strain>
    </source>
</reference>
<feature type="compositionally biased region" description="Polar residues" evidence="1">
    <location>
        <begin position="255"/>
        <end position="274"/>
    </location>
</feature>
<dbReference type="EMBL" id="ADAS02000578">
    <property type="protein sequence ID" value="OAV87120.1"/>
    <property type="molecule type" value="Genomic_DNA"/>
</dbReference>
<dbReference type="Proteomes" id="UP000005240">
    <property type="component" value="Unassembled WGS sequence"/>
</dbReference>
<dbReference type="EnsemblFungi" id="PTTG_29562-t43_1">
    <property type="protein sequence ID" value="PTTG_29562-t43_1-p1"/>
    <property type="gene ID" value="PTTG_29562"/>
</dbReference>
<gene>
    <name evidence="2" type="ORF">PTTG_29562</name>
</gene>
<protein>
    <submittedName>
        <fullName evidence="2 3">Uncharacterized protein</fullName>
    </submittedName>
</protein>
<reference evidence="3" key="4">
    <citation type="submission" date="2025-05" db="UniProtKB">
        <authorList>
            <consortium name="EnsemblFungi"/>
        </authorList>
    </citation>
    <scope>IDENTIFICATION</scope>
    <source>
        <strain evidence="3">isolate 1-1 / race 1 (BBBD)</strain>
    </source>
</reference>
<evidence type="ECO:0000313" key="3">
    <source>
        <dbReference type="EnsemblFungi" id="PTTG_29562-t43_1-p1"/>
    </source>
</evidence>
<evidence type="ECO:0000256" key="1">
    <source>
        <dbReference type="SAM" id="MobiDB-lite"/>
    </source>
</evidence>
<organism evidence="2">
    <name type="scientific">Puccinia triticina (isolate 1-1 / race 1 (BBBD))</name>
    <name type="common">Brown leaf rust fungus</name>
    <dbReference type="NCBI Taxonomy" id="630390"/>
    <lineage>
        <taxon>Eukaryota</taxon>
        <taxon>Fungi</taxon>
        <taxon>Dikarya</taxon>
        <taxon>Basidiomycota</taxon>
        <taxon>Pucciniomycotina</taxon>
        <taxon>Pucciniomycetes</taxon>
        <taxon>Pucciniales</taxon>
        <taxon>Pucciniaceae</taxon>
        <taxon>Puccinia</taxon>
    </lineage>
</organism>
<evidence type="ECO:0000313" key="2">
    <source>
        <dbReference type="EMBL" id="OAV87120.1"/>
    </source>
</evidence>
<dbReference type="VEuPathDB" id="FungiDB:PTTG_29562"/>
<sequence length="352" mass="38288">MSSSRVPNHPVTYSSHFEPLTDSTFDTVRANQYGFVKTPSFIQCGGVTDEKSENFEVQLVTNTTLTNVLESEFIYAVSGKMIATNDGCPPTLSYNHDIVTRVCATGPNQPDFTNKTFISSLGLITHRQEVAPDAADTGVSLQVIVAHSDWDAKNRGHKKFDVKYIVPGTKNLIKTHSLYAVGREVKIIGRLIDFDMETNMAVVLLRFPVNHVSVTNGHQLGKIKPADAVAGNNGAGEIENKLTKFSPKSHGKKTCSATPETPSGTRASPITPSFSARKPAPAAKLPPNLTPTKGKQKAQDVSDDEEEAMFDEEEADASEPEPEPAPAAPESLKRGRPRKSILQEAAKRMKKF</sequence>
<dbReference type="OrthoDB" id="2505029at2759"/>
<feature type="region of interest" description="Disordered" evidence="1">
    <location>
        <begin position="243"/>
        <end position="352"/>
    </location>
</feature>